<proteinExistence type="predicted"/>
<accession>A0A6L2NNR3</accession>
<sequence>MATEPNDARLQILMKLREKFDMETALEEEMMNMFLRFCDRIRLHRAEIIRLGLQSDNLLVDHGRNCFGRLTGADMRNASHMMLAREELL</sequence>
<dbReference type="EMBL" id="BKCJ010009495">
    <property type="protein sequence ID" value="GEU87227.1"/>
    <property type="molecule type" value="Genomic_DNA"/>
</dbReference>
<reference evidence="1" key="1">
    <citation type="journal article" date="2019" name="Sci. Rep.">
        <title>Draft genome of Tanacetum cinerariifolium, the natural source of mosquito coil.</title>
        <authorList>
            <person name="Yamashiro T."/>
            <person name="Shiraishi A."/>
            <person name="Satake H."/>
            <person name="Nakayama K."/>
        </authorList>
    </citation>
    <scope>NUCLEOTIDE SEQUENCE</scope>
</reference>
<comment type="caution">
    <text evidence="1">The sequence shown here is derived from an EMBL/GenBank/DDBJ whole genome shotgun (WGS) entry which is preliminary data.</text>
</comment>
<name>A0A6L2NNR3_TANCI</name>
<organism evidence="1">
    <name type="scientific">Tanacetum cinerariifolium</name>
    <name type="common">Dalmatian daisy</name>
    <name type="synonym">Chrysanthemum cinerariifolium</name>
    <dbReference type="NCBI Taxonomy" id="118510"/>
    <lineage>
        <taxon>Eukaryota</taxon>
        <taxon>Viridiplantae</taxon>
        <taxon>Streptophyta</taxon>
        <taxon>Embryophyta</taxon>
        <taxon>Tracheophyta</taxon>
        <taxon>Spermatophyta</taxon>
        <taxon>Magnoliopsida</taxon>
        <taxon>eudicotyledons</taxon>
        <taxon>Gunneridae</taxon>
        <taxon>Pentapetalae</taxon>
        <taxon>asterids</taxon>
        <taxon>campanulids</taxon>
        <taxon>Asterales</taxon>
        <taxon>Asteraceae</taxon>
        <taxon>Asteroideae</taxon>
        <taxon>Anthemideae</taxon>
        <taxon>Anthemidinae</taxon>
        <taxon>Tanacetum</taxon>
    </lineage>
</organism>
<dbReference type="AlphaFoldDB" id="A0A6L2NNR3"/>
<evidence type="ECO:0000313" key="1">
    <source>
        <dbReference type="EMBL" id="GEU87227.1"/>
    </source>
</evidence>
<protein>
    <submittedName>
        <fullName evidence="1">Uncharacterized protein</fullName>
    </submittedName>
</protein>
<gene>
    <name evidence="1" type="ORF">Tci_059205</name>
</gene>